<sequence length="171" mass="18981">MDCAPQNTGQFHQEAEYNNEEEDNNGQYFVDRRYRERGGHNRGRFQGRGGRGSFRGGGFHGGFGSNTTAKRSASCVKRLDAGPLGTHQANVRDGSRAGGRTWRRTNSRTTTIPWVYSSSTMKVTRRTKMTVKVTLLTCSTSGQKTRLNSSTPATGPLMDRIRLSCSTIKRL</sequence>
<feature type="compositionally biased region" description="Polar residues" evidence="1">
    <location>
        <begin position="1"/>
        <end position="11"/>
    </location>
</feature>
<protein>
    <submittedName>
        <fullName evidence="2">BgTH12-04174</fullName>
    </submittedName>
</protein>
<proteinExistence type="predicted"/>
<feature type="region of interest" description="Disordered" evidence="1">
    <location>
        <begin position="1"/>
        <end position="67"/>
    </location>
</feature>
<feature type="compositionally biased region" description="Basic and acidic residues" evidence="1">
    <location>
        <begin position="30"/>
        <end position="39"/>
    </location>
</feature>
<reference evidence="2" key="1">
    <citation type="submission" date="2020-10" db="EMBL/GenBank/DDBJ databases">
        <authorList>
            <person name="Muller C M."/>
        </authorList>
    </citation>
    <scope>NUCLEOTIDE SEQUENCE</scope>
    <source>
        <strain evidence="2">THUN-12</strain>
    </source>
</reference>
<organism evidence="2 3">
    <name type="scientific">Blumeria graminis f. sp. triticale</name>
    <dbReference type="NCBI Taxonomy" id="1689686"/>
    <lineage>
        <taxon>Eukaryota</taxon>
        <taxon>Fungi</taxon>
        <taxon>Dikarya</taxon>
        <taxon>Ascomycota</taxon>
        <taxon>Pezizomycotina</taxon>
        <taxon>Leotiomycetes</taxon>
        <taxon>Erysiphales</taxon>
        <taxon>Erysiphaceae</taxon>
        <taxon>Blumeria</taxon>
    </lineage>
</organism>
<gene>
    <name evidence="2" type="ORF">BGTH12_LOCUS1428</name>
</gene>
<comment type="caution">
    <text evidence="2">The sequence shown here is derived from an EMBL/GenBank/DDBJ whole genome shotgun (WGS) entry which is preliminary data.</text>
</comment>
<feature type="compositionally biased region" description="Gly residues" evidence="1">
    <location>
        <begin position="46"/>
        <end position="64"/>
    </location>
</feature>
<accession>A0A9W4D2F5</accession>
<dbReference type="Proteomes" id="UP000683417">
    <property type="component" value="Unassembled WGS sequence"/>
</dbReference>
<name>A0A9W4D2F5_BLUGR</name>
<evidence type="ECO:0000256" key="1">
    <source>
        <dbReference type="SAM" id="MobiDB-lite"/>
    </source>
</evidence>
<evidence type="ECO:0000313" key="2">
    <source>
        <dbReference type="EMBL" id="CAD6500070.1"/>
    </source>
</evidence>
<dbReference type="EMBL" id="CAJHIT010000002">
    <property type="protein sequence ID" value="CAD6500070.1"/>
    <property type="molecule type" value="Genomic_DNA"/>
</dbReference>
<dbReference type="AlphaFoldDB" id="A0A9W4D2F5"/>
<evidence type="ECO:0000313" key="3">
    <source>
        <dbReference type="Proteomes" id="UP000683417"/>
    </source>
</evidence>